<protein>
    <submittedName>
        <fullName evidence="8">NADH-quinone oxidoreductase subunit E</fullName>
    </submittedName>
</protein>
<dbReference type="GO" id="GO:0046872">
    <property type="term" value="F:metal ion binding"/>
    <property type="evidence" value="ECO:0007669"/>
    <property type="project" value="UniProtKB-KW"/>
</dbReference>
<dbReference type="PANTHER" id="PTHR43342:SF2">
    <property type="entry name" value="POTENTIAL NAD-REDUCING HYDROGENASE SUBUNIT"/>
    <property type="match status" value="1"/>
</dbReference>
<feature type="binding site" evidence="7">
    <location>
        <position position="125"/>
    </location>
    <ligand>
        <name>[2Fe-2S] cluster</name>
        <dbReference type="ChEBI" id="CHEBI:190135"/>
    </ligand>
</feature>
<dbReference type="InterPro" id="IPR042128">
    <property type="entry name" value="NuoE_dom"/>
</dbReference>
<keyword evidence="5 7" id="KW-0411">Iron-sulfur</keyword>
<dbReference type="Gene3D" id="1.10.10.1590">
    <property type="entry name" value="NADH-quinone oxidoreductase subunit E"/>
    <property type="match status" value="1"/>
</dbReference>
<evidence type="ECO:0000256" key="2">
    <source>
        <dbReference type="ARBA" id="ARBA00022714"/>
    </source>
</evidence>
<sequence length="157" mass="17429">MAIFNLTDESYNKLQKVIDSHKGHMGSLMPVLHEAQKIFGCLPIEVQKKISEELNIPLAEIYGVVTFYSQFSLEPKGEYVISVCMGTACYVKNAQAILDKISEIIKIKPGQNSTDGKYTLEATRCIGACGLAPVITVNEDVYGRIKVEDIPNILKKY</sequence>
<evidence type="ECO:0000256" key="5">
    <source>
        <dbReference type="ARBA" id="ARBA00023014"/>
    </source>
</evidence>
<dbReference type="Pfam" id="PF01257">
    <property type="entry name" value="2Fe-2S_thioredx"/>
    <property type="match status" value="1"/>
</dbReference>
<dbReference type="GO" id="GO:0051537">
    <property type="term" value="F:2 iron, 2 sulfur cluster binding"/>
    <property type="evidence" value="ECO:0007669"/>
    <property type="project" value="UniProtKB-KW"/>
</dbReference>
<dbReference type="PIRSF" id="PIRSF000216">
    <property type="entry name" value="NADH_DH_24kDa"/>
    <property type="match status" value="1"/>
</dbReference>
<dbReference type="InterPro" id="IPR041921">
    <property type="entry name" value="NuoE_N"/>
</dbReference>
<feature type="binding site" evidence="7">
    <location>
        <position position="129"/>
    </location>
    <ligand>
        <name>[2Fe-2S] cluster</name>
        <dbReference type="ChEBI" id="CHEBI:190135"/>
    </ligand>
</feature>
<dbReference type="InterPro" id="IPR036249">
    <property type="entry name" value="Thioredoxin-like_sf"/>
</dbReference>
<reference evidence="8 9" key="1">
    <citation type="submission" date="2019-03" db="EMBL/GenBank/DDBJ databases">
        <title>Genomic Encyclopedia of Type Strains, Phase IV (KMG-IV): sequencing the most valuable type-strain genomes for metagenomic binning, comparative biology and taxonomic classification.</title>
        <authorList>
            <person name="Goeker M."/>
        </authorList>
    </citation>
    <scope>NUCLEOTIDE SEQUENCE [LARGE SCALE GENOMIC DNA]</scope>
    <source>
        <strain evidence="8 9">DSM 100013</strain>
    </source>
</reference>
<evidence type="ECO:0000256" key="3">
    <source>
        <dbReference type="ARBA" id="ARBA00022723"/>
    </source>
</evidence>
<comment type="caution">
    <text evidence="8">The sequence shown here is derived from an EMBL/GenBank/DDBJ whole genome shotgun (WGS) entry which is preliminary data.</text>
</comment>
<comment type="cofactor">
    <cofactor evidence="7">
        <name>[2Fe-2S] cluster</name>
        <dbReference type="ChEBI" id="CHEBI:190135"/>
    </cofactor>
    <text evidence="7">Binds 1 [2Fe-2S] cluster.</text>
</comment>
<dbReference type="PANTHER" id="PTHR43342">
    <property type="entry name" value="NADH-QUINONE OXIDOREDUCTASE, E SUBUNIT"/>
    <property type="match status" value="1"/>
</dbReference>
<proteinExistence type="inferred from homology"/>
<accession>A0A4R2TUF8</accession>
<evidence type="ECO:0000313" key="9">
    <source>
        <dbReference type="Proteomes" id="UP000295504"/>
    </source>
</evidence>
<dbReference type="OrthoDB" id="9807941at2"/>
<name>A0A4R2TUF8_9FIRM</name>
<dbReference type="Gene3D" id="3.40.30.10">
    <property type="entry name" value="Glutaredoxin"/>
    <property type="match status" value="1"/>
</dbReference>
<keyword evidence="4 7" id="KW-0408">Iron</keyword>
<comment type="cofactor">
    <cofactor evidence="6">
        <name>[2Fe-2S] cluster</name>
        <dbReference type="ChEBI" id="CHEBI:190135"/>
    </cofactor>
</comment>
<gene>
    <name evidence="8" type="ORF">EDD79_100322</name>
</gene>
<feature type="binding site" evidence="7">
    <location>
        <position position="84"/>
    </location>
    <ligand>
        <name>[2Fe-2S] cluster</name>
        <dbReference type="ChEBI" id="CHEBI:190135"/>
    </ligand>
</feature>
<dbReference type="CDD" id="cd03064">
    <property type="entry name" value="TRX_Fd_NuoE"/>
    <property type="match status" value="1"/>
</dbReference>
<evidence type="ECO:0000313" key="8">
    <source>
        <dbReference type="EMBL" id="TCQ06597.1"/>
    </source>
</evidence>
<dbReference type="InterPro" id="IPR002023">
    <property type="entry name" value="NuoE-like"/>
</dbReference>
<dbReference type="EMBL" id="SLYC01000003">
    <property type="protein sequence ID" value="TCQ06597.1"/>
    <property type="molecule type" value="Genomic_DNA"/>
</dbReference>
<evidence type="ECO:0000256" key="1">
    <source>
        <dbReference type="ARBA" id="ARBA00010643"/>
    </source>
</evidence>
<keyword evidence="2 7" id="KW-0001">2Fe-2S</keyword>
<feature type="binding site" evidence="7">
    <location>
        <position position="89"/>
    </location>
    <ligand>
        <name>[2Fe-2S] cluster</name>
        <dbReference type="ChEBI" id="CHEBI:190135"/>
    </ligand>
</feature>
<comment type="similarity">
    <text evidence="1">Belongs to the complex I 24 kDa subunit family.</text>
</comment>
<keyword evidence="9" id="KW-1185">Reference proteome</keyword>
<dbReference type="GO" id="GO:0016491">
    <property type="term" value="F:oxidoreductase activity"/>
    <property type="evidence" value="ECO:0007669"/>
    <property type="project" value="InterPro"/>
</dbReference>
<organism evidence="8 9">
    <name type="scientific">Serpentinicella alkaliphila</name>
    <dbReference type="NCBI Taxonomy" id="1734049"/>
    <lineage>
        <taxon>Bacteria</taxon>
        <taxon>Bacillati</taxon>
        <taxon>Bacillota</taxon>
        <taxon>Clostridia</taxon>
        <taxon>Peptostreptococcales</taxon>
        <taxon>Natronincolaceae</taxon>
        <taxon>Serpentinicella</taxon>
    </lineage>
</organism>
<dbReference type="InterPro" id="IPR028431">
    <property type="entry name" value="NADP_DH_HndA-like"/>
</dbReference>
<dbReference type="RefSeq" id="WP_132847481.1">
    <property type="nucleotide sequence ID" value="NZ_CP058648.1"/>
</dbReference>
<evidence type="ECO:0000256" key="6">
    <source>
        <dbReference type="ARBA" id="ARBA00034078"/>
    </source>
</evidence>
<dbReference type="SUPFAM" id="SSF52833">
    <property type="entry name" value="Thioredoxin-like"/>
    <property type="match status" value="1"/>
</dbReference>
<evidence type="ECO:0000256" key="7">
    <source>
        <dbReference type="PIRSR" id="PIRSR000216-1"/>
    </source>
</evidence>
<keyword evidence="3 7" id="KW-0479">Metal-binding</keyword>
<dbReference type="AlphaFoldDB" id="A0A4R2TUF8"/>
<evidence type="ECO:0000256" key="4">
    <source>
        <dbReference type="ARBA" id="ARBA00023004"/>
    </source>
</evidence>
<dbReference type="Proteomes" id="UP000295504">
    <property type="component" value="Unassembled WGS sequence"/>
</dbReference>